<reference evidence="1" key="1">
    <citation type="submission" date="2018-02" db="EMBL/GenBank/DDBJ databases">
        <title>Rhizophora mucronata_Transcriptome.</title>
        <authorList>
            <person name="Meera S.P."/>
            <person name="Sreeshan A."/>
            <person name="Augustine A."/>
        </authorList>
    </citation>
    <scope>NUCLEOTIDE SEQUENCE</scope>
    <source>
        <tissue evidence="1">Leaf</tissue>
    </source>
</reference>
<sequence>MPHPRECSLGILPYDTVMWHEIWTASLHLIYFSTLSFSTHV</sequence>
<name>A0A2P2NB06_RHIMU</name>
<protein>
    <submittedName>
        <fullName evidence="1">Uncharacterized protein</fullName>
    </submittedName>
</protein>
<organism evidence="1">
    <name type="scientific">Rhizophora mucronata</name>
    <name type="common">Asiatic mangrove</name>
    <dbReference type="NCBI Taxonomy" id="61149"/>
    <lineage>
        <taxon>Eukaryota</taxon>
        <taxon>Viridiplantae</taxon>
        <taxon>Streptophyta</taxon>
        <taxon>Embryophyta</taxon>
        <taxon>Tracheophyta</taxon>
        <taxon>Spermatophyta</taxon>
        <taxon>Magnoliopsida</taxon>
        <taxon>eudicotyledons</taxon>
        <taxon>Gunneridae</taxon>
        <taxon>Pentapetalae</taxon>
        <taxon>rosids</taxon>
        <taxon>fabids</taxon>
        <taxon>Malpighiales</taxon>
        <taxon>Rhizophoraceae</taxon>
        <taxon>Rhizophora</taxon>
    </lineage>
</organism>
<evidence type="ECO:0000313" key="1">
    <source>
        <dbReference type="EMBL" id="MBX39659.1"/>
    </source>
</evidence>
<accession>A0A2P2NB06</accession>
<proteinExistence type="predicted"/>
<dbReference type="AlphaFoldDB" id="A0A2P2NB06"/>
<dbReference type="EMBL" id="GGEC01059175">
    <property type="protein sequence ID" value="MBX39659.1"/>
    <property type="molecule type" value="Transcribed_RNA"/>
</dbReference>